<feature type="domain" description="PAC" evidence="2">
    <location>
        <begin position="246"/>
        <end position="298"/>
    </location>
</feature>
<evidence type="ECO:0000259" key="3">
    <source>
        <dbReference type="PROSITE" id="PS50883"/>
    </source>
</evidence>
<feature type="domain" description="PAS" evidence="1">
    <location>
        <begin position="160"/>
        <end position="240"/>
    </location>
</feature>
<dbReference type="SUPFAM" id="SSF55073">
    <property type="entry name" value="Nucleotide cyclase"/>
    <property type="match status" value="1"/>
</dbReference>
<keyword evidence="6" id="KW-1185">Reference proteome</keyword>
<dbReference type="RefSeq" id="WP_188943119.1">
    <property type="nucleotide sequence ID" value="NZ_BMNA01000006.1"/>
</dbReference>
<dbReference type="InterPro" id="IPR035919">
    <property type="entry name" value="EAL_sf"/>
</dbReference>
<name>A0A917T3S2_9ACTN</name>
<feature type="domain" description="GGDEF" evidence="4">
    <location>
        <begin position="460"/>
        <end position="592"/>
    </location>
</feature>
<dbReference type="CDD" id="cd00130">
    <property type="entry name" value="PAS"/>
    <property type="match status" value="2"/>
</dbReference>
<evidence type="ECO:0000259" key="1">
    <source>
        <dbReference type="PROSITE" id="PS50112"/>
    </source>
</evidence>
<evidence type="ECO:0008006" key="7">
    <source>
        <dbReference type="Google" id="ProtNLM"/>
    </source>
</evidence>
<dbReference type="PROSITE" id="PS50887">
    <property type="entry name" value="GGDEF"/>
    <property type="match status" value="1"/>
</dbReference>
<dbReference type="SMART" id="SM00091">
    <property type="entry name" value="PAS"/>
    <property type="match status" value="3"/>
</dbReference>
<dbReference type="InterPro" id="IPR013655">
    <property type="entry name" value="PAS_fold_3"/>
</dbReference>
<dbReference type="SUPFAM" id="SSF55785">
    <property type="entry name" value="PYP-like sensor domain (PAS domain)"/>
    <property type="match status" value="3"/>
</dbReference>
<dbReference type="SMART" id="SM00086">
    <property type="entry name" value="PAC"/>
    <property type="match status" value="2"/>
</dbReference>
<dbReference type="InterPro" id="IPR035965">
    <property type="entry name" value="PAS-like_dom_sf"/>
</dbReference>
<dbReference type="InterPro" id="IPR052155">
    <property type="entry name" value="Biofilm_reg_signaling"/>
</dbReference>
<dbReference type="Gene3D" id="3.20.20.450">
    <property type="entry name" value="EAL domain"/>
    <property type="match status" value="1"/>
</dbReference>
<dbReference type="PANTHER" id="PTHR44757">
    <property type="entry name" value="DIGUANYLATE CYCLASE DGCP"/>
    <property type="match status" value="1"/>
</dbReference>
<dbReference type="SUPFAM" id="SSF141868">
    <property type="entry name" value="EAL domain-like"/>
    <property type="match status" value="1"/>
</dbReference>
<evidence type="ECO:0000259" key="4">
    <source>
        <dbReference type="PROSITE" id="PS50887"/>
    </source>
</evidence>
<dbReference type="Pfam" id="PF00563">
    <property type="entry name" value="EAL"/>
    <property type="match status" value="1"/>
</dbReference>
<dbReference type="Gene3D" id="3.30.70.270">
    <property type="match status" value="1"/>
</dbReference>
<dbReference type="InterPro" id="IPR029787">
    <property type="entry name" value="Nucleotide_cyclase"/>
</dbReference>
<dbReference type="InterPro" id="IPR000700">
    <property type="entry name" value="PAS-assoc_C"/>
</dbReference>
<dbReference type="EMBL" id="BMNA01000006">
    <property type="protein sequence ID" value="GGM09211.1"/>
    <property type="molecule type" value="Genomic_DNA"/>
</dbReference>
<comment type="caution">
    <text evidence="5">The sequence shown here is derived from an EMBL/GenBank/DDBJ whole genome shotgun (WGS) entry which is preliminary data.</text>
</comment>
<gene>
    <name evidence="5" type="ORF">GCM10011594_31400</name>
</gene>
<dbReference type="PROSITE" id="PS50883">
    <property type="entry name" value="EAL"/>
    <property type="match status" value="1"/>
</dbReference>
<evidence type="ECO:0000313" key="6">
    <source>
        <dbReference type="Proteomes" id="UP000655208"/>
    </source>
</evidence>
<dbReference type="PROSITE" id="PS50113">
    <property type="entry name" value="PAC"/>
    <property type="match status" value="1"/>
</dbReference>
<dbReference type="PROSITE" id="PS50112">
    <property type="entry name" value="PAS"/>
    <property type="match status" value="2"/>
</dbReference>
<reference evidence="5" key="1">
    <citation type="journal article" date="2014" name="Int. J. Syst. Evol. Microbiol.">
        <title>Complete genome sequence of Corynebacterium casei LMG S-19264T (=DSM 44701T), isolated from a smear-ripened cheese.</title>
        <authorList>
            <consortium name="US DOE Joint Genome Institute (JGI-PGF)"/>
            <person name="Walter F."/>
            <person name="Albersmeier A."/>
            <person name="Kalinowski J."/>
            <person name="Ruckert C."/>
        </authorList>
    </citation>
    <scope>NUCLEOTIDE SEQUENCE</scope>
    <source>
        <strain evidence="5">CGMCC 4.7308</strain>
    </source>
</reference>
<dbReference type="PANTHER" id="PTHR44757:SF2">
    <property type="entry name" value="BIOFILM ARCHITECTURE MAINTENANCE PROTEIN MBAA"/>
    <property type="match status" value="1"/>
</dbReference>
<protein>
    <recommendedName>
        <fullName evidence="7">EAL domain-containing protein</fullName>
    </recommendedName>
</protein>
<dbReference type="NCBIfam" id="TIGR00254">
    <property type="entry name" value="GGDEF"/>
    <property type="match status" value="1"/>
</dbReference>
<dbReference type="InterPro" id="IPR000160">
    <property type="entry name" value="GGDEF_dom"/>
</dbReference>
<dbReference type="Pfam" id="PF13426">
    <property type="entry name" value="PAS_9"/>
    <property type="match status" value="1"/>
</dbReference>
<evidence type="ECO:0000313" key="5">
    <source>
        <dbReference type="EMBL" id="GGM09211.1"/>
    </source>
</evidence>
<dbReference type="InterPro" id="IPR000014">
    <property type="entry name" value="PAS"/>
</dbReference>
<dbReference type="CDD" id="cd01948">
    <property type="entry name" value="EAL"/>
    <property type="match status" value="1"/>
</dbReference>
<feature type="domain" description="PAS" evidence="1">
    <location>
        <begin position="299"/>
        <end position="373"/>
    </location>
</feature>
<dbReference type="SMART" id="SM00267">
    <property type="entry name" value="GGDEF"/>
    <property type="match status" value="1"/>
</dbReference>
<dbReference type="InterPro" id="IPR001633">
    <property type="entry name" value="EAL_dom"/>
</dbReference>
<dbReference type="CDD" id="cd01949">
    <property type="entry name" value="GGDEF"/>
    <property type="match status" value="1"/>
</dbReference>
<dbReference type="Pfam" id="PF08447">
    <property type="entry name" value="PAS_3"/>
    <property type="match status" value="1"/>
</dbReference>
<dbReference type="Proteomes" id="UP000655208">
    <property type="component" value="Unassembled WGS sequence"/>
</dbReference>
<proteinExistence type="predicted"/>
<reference evidence="5" key="2">
    <citation type="submission" date="2020-09" db="EMBL/GenBank/DDBJ databases">
        <authorList>
            <person name="Sun Q."/>
            <person name="Zhou Y."/>
        </authorList>
    </citation>
    <scope>NUCLEOTIDE SEQUENCE</scope>
    <source>
        <strain evidence="5">CGMCC 4.7308</strain>
    </source>
</reference>
<dbReference type="InterPro" id="IPR001610">
    <property type="entry name" value="PAC"/>
</dbReference>
<dbReference type="InterPro" id="IPR043128">
    <property type="entry name" value="Rev_trsase/Diguanyl_cyclase"/>
</dbReference>
<feature type="domain" description="EAL" evidence="3">
    <location>
        <begin position="607"/>
        <end position="864"/>
    </location>
</feature>
<dbReference type="AlphaFoldDB" id="A0A917T3S2"/>
<dbReference type="Pfam" id="PF00990">
    <property type="entry name" value="GGDEF"/>
    <property type="match status" value="1"/>
</dbReference>
<dbReference type="NCBIfam" id="TIGR00229">
    <property type="entry name" value="sensory_box"/>
    <property type="match status" value="2"/>
</dbReference>
<evidence type="ECO:0000259" key="2">
    <source>
        <dbReference type="PROSITE" id="PS50113"/>
    </source>
</evidence>
<organism evidence="5 6">
    <name type="scientific">Nakamurella endophytica</name>
    <dbReference type="NCBI Taxonomy" id="1748367"/>
    <lineage>
        <taxon>Bacteria</taxon>
        <taxon>Bacillati</taxon>
        <taxon>Actinomycetota</taxon>
        <taxon>Actinomycetes</taxon>
        <taxon>Nakamurellales</taxon>
        <taxon>Nakamurellaceae</taxon>
        <taxon>Nakamurella</taxon>
    </lineage>
</organism>
<accession>A0A917T3S2</accession>
<sequence>MTTRDDPLAVLDDRDRRIAELELELAGALQWAKDNADSLRNAEDLAKVGSWRYDLRTREMSWSPMMYRIFGRSPELPPLHVDELRALLPAEDAQEMGLAFEIARETGRDTTQDFRLEMGGRTRQMLARFRVEERGGGALMIGCVQDVTELNATAREFRRALQLLTGVLGATPQAVLALDVEGRVIAWNSGAEELLGRPADEMVGRNAVELHDPAELVELFGGPDADAAFRTMLDRSADAHSGPGARSVECTYLAADGRRLRVLDSTGAVRSEAGTIEGYVKVGTDITALSETQAELQASERQFRDTFESAPNGMMLISLERSTVGKFLRVNPALSRLTGYSEDELLGMTLRDLVHPEHRKLYDQRIANVLRHRDVEMSPERRWVAKDGHDIWILLHLNETTDPVVGRSMVAQVEDITVRKDFEARLTHLALHDNLTQLPNRALLMDRIDHALSASGRTRSRVAVMYIDLDDFKAVNDTAGHAAGDHTLVEVADRLRGATRPGDTVSRLGGDEFVVVCPEIHDDAAAVRIAERILARLHEPHHIGEYTFAVGGSIGVALSVPDCTPQQMMAWADEAMYAGKRAGKGRIRLDAHHLPAGDERHNAAVRRIRIDGELRDALNAGGRGLQLWGQPIVDLATQHVVGVELLLRWRHPSGTLLGPGDFLDVAEDSDLVVGLGEWALDESCRMAADWLSRCGSSTPEVHVNVSGRQMQSGGLHRSVTEALERHGIPPGLMVLELTETQAPTLEGAVRADLDRLQQLGVRFAIDDVGTGYSSLARLTELPVDLLKVDVNFVAGIGNDPACEAVIRGILAIGAALDMAVVAEGVETPEQATWLLDKHCRLAQGFHLGRPLPEAELLAALTGAPARAAGTSAEASEEGAEALRRLVQRAGQDPITTSSWPA</sequence>
<dbReference type="Gene3D" id="3.30.450.20">
    <property type="entry name" value="PAS domain"/>
    <property type="match status" value="3"/>
</dbReference>
<dbReference type="SMART" id="SM00052">
    <property type="entry name" value="EAL"/>
    <property type="match status" value="1"/>
</dbReference>